<sequence length="167" mass="19167">MAGQSKKRVHIKEELHHKLNLVALQENLRPSVLLESILNDYIQEKEFIDMKADDKRRFRRKSVVLPAMVYEGSDDPNVGRYFATTVYDISVGGICLAFPLEREGKIEFLKSRSEYEVICYLSGSEELSRFKCIPHYASRDDYTLKVGGSFVQAPADSHDKLSQYLTQ</sequence>
<protein>
    <recommendedName>
        <fullName evidence="3">Type IV pilus assembly PilZ</fullName>
    </recommendedName>
</protein>
<organism evidence="1 2">
    <name type="scientific">Desulfonatronospira thiodismutans ASO3-1</name>
    <dbReference type="NCBI Taxonomy" id="555779"/>
    <lineage>
        <taxon>Bacteria</taxon>
        <taxon>Pseudomonadati</taxon>
        <taxon>Thermodesulfobacteriota</taxon>
        <taxon>Desulfovibrionia</taxon>
        <taxon>Desulfovibrionales</taxon>
        <taxon>Desulfonatronovibrionaceae</taxon>
        <taxon>Desulfonatronospira</taxon>
    </lineage>
</organism>
<evidence type="ECO:0000313" key="1">
    <source>
        <dbReference type="EMBL" id="EFI33359.1"/>
    </source>
</evidence>
<dbReference type="AlphaFoldDB" id="D6SRP3"/>
<name>D6SRP3_9BACT</name>
<dbReference type="Proteomes" id="UP000005496">
    <property type="component" value="Unassembled WGS sequence"/>
</dbReference>
<evidence type="ECO:0008006" key="3">
    <source>
        <dbReference type="Google" id="ProtNLM"/>
    </source>
</evidence>
<accession>D6SRP3</accession>
<gene>
    <name evidence="1" type="ORF">Dthio_PD0687</name>
</gene>
<proteinExistence type="predicted"/>
<dbReference type="EMBL" id="ACJN02000003">
    <property type="protein sequence ID" value="EFI33359.1"/>
    <property type="molecule type" value="Genomic_DNA"/>
</dbReference>
<evidence type="ECO:0000313" key="2">
    <source>
        <dbReference type="Proteomes" id="UP000005496"/>
    </source>
</evidence>
<comment type="caution">
    <text evidence="1">The sequence shown here is derived from an EMBL/GenBank/DDBJ whole genome shotgun (WGS) entry which is preliminary data.</text>
</comment>
<keyword evidence="2" id="KW-1185">Reference proteome</keyword>
<dbReference type="eggNOG" id="ENOG5033DMC">
    <property type="taxonomic scope" value="Bacteria"/>
</dbReference>
<reference evidence="1" key="1">
    <citation type="submission" date="2010-05" db="EMBL/GenBank/DDBJ databases">
        <title>The draft genome of Desulfonatronospira thiodismutans ASO3-1.</title>
        <authorList>
            <consortium name="US DOE Joint Genome Institute (JGI-PGF)"/>
            <person name="Lucas S."/>
            <person name="Copeland A."/>
            <person name="Lapidus A."/>
            <person name="Cheng J.-F."/>
            <person name="Bruce D."/>
            <person name="Goodwin L."/>
            <person name="Pitluck S."/>
            <person name="Chertkov O."/>
            <person name="Brettin T."/>
            <person name="Detter J.C."/>
            <person name="Han C."/>
            <person name="Land M.L."/>
            <person name="Hauser L."/>
            <person name="Kyrpides N."/>
            <person name="Mikhailova N."/>
            <person name="Muyzer G."/>
            <person name="Woyke T."/>
        </authorList>
    </citation>
    <scope>NUCLEOTIDE SEQUENCE [LARGE SCALE GENOMIC DNA]</scope>
    <source>
        <strain evidence="1">ASO3-1</strain>
    </source>
</reference>